<proteinExistence type="predicted"/>
<dbReference type="EMBL" id="BKCJ010534755">
    <property type="protein sequence ID" value="GFB01924.1"/>
    <property type="molecule type" value="Genomic_DNA"/>
</dbReference>
<organism evidence="2">
    <name type="scientific">Tanacetum cinerariifolium</name>
    <name type="common">Dalmatian daisy</name>
    <name type="synonym">Chrysanthemum cinerariifolium</name>
    <dbReference type="NCBI Taxonomy" id="118510"/>
    <lineage>
        <taxon>Eukaryota</taxon>
        <taxon>Viridiplantae</taxon>
        <taxon>Streptophyta</taxon>
        <taxon>Embryophyta</taxon>
        <taxon>Tracheophyta</taxon>
        <taxon>Spermatophyta</taxon>
        <taxon>Magnoliopsida</taxon>
        <taxon>eudicotyledons</taxon>
        <taxon>Gunneridae</taxon>
        <taxon>Pentapetalae</taxon>
        <taxon>asterids</taxon>
        <taxon>campanulids</taxon>
        <taxon>Asterales</taxon>
        <taxon>Asteraceae</taxon>
        <taxon>Asteroideae</taxon>
        <taxon>Anthemideae</taxon>
        <taxon>Anthemidinae</taxon>
        <taxon>Tanacetum</taxon>
    </lineage>
</organism>
<reference evidence="2" key="1">
    <citation type="journal article" date="2019" name="Sci. Rep.">
        <title>Draft genome of Tanacetum cinerariifolium, the natural source of mosquito coil.</title>
        <authorList>
            <person name="Yamashiro T."/>
            <person name="Shiraishi A."/>
            <person name="Satake H."/>
            <person name="Nakayama K."/>
        </authorList>
    </citation>
    <scope>NUCLEOTIDE SEQUENCE</scope>
</reference>
<dbReference type="AlphaFoldDB" id="A0A699KRV8"/>
<name>A0A699KRV8_TANCI</name>
<accession>A0A699KRV8</accession>
<feature type="region of interest" description="Disordered" evidence="1">
    <location>
        <begin position="31"/>
        <end position="104"/>
    </location>
</feature>
<feature type="compositionally biased region" description="Basic and acidic residues" evidence="1">
    <location>
        <begin position="31"/>
        <end position="55"/>
    </location>
</feature>
<evidence type="ECO:0000256" key="1">
    <source>
        <dbReference type="SAM" id="MobiDB-lite"/>
    </source>
</evidence>
<comment type="caution">
    <text evidence="2">The sequence shown here is derived from an EMBL/GenBank/DDBJ whole genome shotgun (WGS) entry which is preliminary data.</text>
</comment>
<sequence>MLQPSKRSKIVIQKPGHLAASLGCAETKVKEYQEKDKIKSKPDKNGKRDEAEKSQKQSQSIKQEKLKKIQREGPKVQTHSSFIKRKKKKGAEMQLTQSYKERDQNCQCVKAVSSKD</sequence>
<protein>
    <submittedName>
        <fullName evidence="2">Uncharacterized protein</fullName>
    </submittedName>
</protein>
<evidence type="ECO:0000313" key="2">
    <source>
        <dbReference type="EMBL" id="GFB01924.1"/>
    </source>
</evidence>
<feature type="compositionally biased region" description="Basic and acidic residues" evidence="1">
    <location>
        <begin position="62"/>
        <end position="74"/>
    </location>
</feature>
<gene>
    <name evidence="2" type="ORF">Tci_673895</name>
</gene>